<dbReference type="InterPro" id="IPR002495">
    <property type="entry name" value="Glyco_trans_8"/>
</dbReference>
<keyword evidence="4" id="KW-0479">Metal-binding</keyword>
<evidence type="ECO:0000256" key="5">
    <source>
        <dbReference type="SAM" id="Phobius"/>
    </source>
</evidence>
<sequence length="384" mass="44530">MIFEMGILSARKVGVLLALFWMGTLCYFWLPDHIPDFLDLRTKSTVRRRHDTLPRPHSFGHLSNLIRMDQRNVSNGHNSSDIVHVCITSDGNTLGGMIALINSIVTNTKHHVRFHLVTDEDSVDHLRAWIQTSSLRQIDYELKVFPDSWVSGKIKIRGGRQELGSPLNYARYYLPKLFPKLKEKIVFLDDDCIVQGDIMELYKTEIKKGHLGAFSEDCKGLNKRLSRLSNVYAEFLDFKNKHVQEKKIRPSACSFNTGLFVTDLGNWHKENITGQLEYWMELNTREEVYGNERGGGGSQPPMMLVFYNRISPIDSMWHVRYLGMLSQRCWTSGTSYSKAFIAQAKLLHWNGKFKPWGRVSQHRDVWDKYYITDPTGKFRPIRRV</sequence>
<keyword evidence="5" id="KW-0472">Membrane</keyword>
<dbReference type="Gene3D" id="3.90.550.10">
    <property type="entry name" value="Spore Coat Polysaccharide Biosynthesis Protein SpsA, Chain A"/>
    <property type="match status" value="1"/>
</dbReference>
<evidence type="ECO:0000313" key="7">
    <source>
        <dbReference type="Proteomes" id="UP000762676"/>
    </source>
</evidence>
<keyword evidence="5" id="KW-1133">Transmembrane helix</keyword>
<dbReference type="Pfam" id="PF01501">
    <property type="entry name" value="Glyco_transf_8"/>
    <property type="match status" value="1"/>
</dbReference>
<dbReference type="GO" id="GO:0005794">
    <property type="term" value="C:Golgi apparatus"/>
    <property type="evidence" value="ECO:0007669"/>
    <property type="project" value="TreeGrafter"/>
</dbReference>
<accession>A0AAV4H3A6</accession>
<keyword evidence="5" id="KW-0812">Transmembrane</keyword>
<dbReference type="InterPro" id="IPR050748">
    <property type="entry name" value="Glycosyltrans_8_dom-fam"/>
</dbReference>
<name>A0AAV4H3A6_9GAST</name>
<dbReference type="PANTHER" id="PTHR13778">
    <property type="entry name" value="GLYCOSYLTRANSFERASE 8 DOMAIN-CONTAINING PROTEIN"/>
    <property type="match status" value="1"/>
</dbReference>
<dbReference type="EMBL" id="BMAT01005384">
    <property type="protein sequence ID" value="GFR92398.1"/>
    <property type="molecule type" value="Genomic_DNA"/>
</dbReference>
<dbReference type="InterPro" id="IPR029044">
    <property type="entry name" value="Nucleotide-diphossugar_trans"/>
</dbReference>
<keyword evidence="7" id="KW-1185">Reference proteome</keyword>
<feature type="transmembrane region" description="Helical" evidence="5">
    <location>
        <begin position="12"/>
        <end position="30"/>
    </location>
</feature>
<evidence type="ECO:0000256" key="2">
    <source>
        <dbReference type="ARBA" id="ARBA00022676"/>
    </source>
</evidence>
<evidence type="ECO:0000256" key="4">
    <source>
        <dbReference type="ARBA" id="ARBA00022723"/>
    </source>
</evidence>
<evidence type="ECO:0000313" key="6">
    <source>
        <dbReference type="EMBL" id="GFR92398.1"/>
    </source>
</evidence>
<dbReference type="PANTHER" id="PTHR13778:SF47">
    <property type="entry name" value="LIPOPOLYSACCHARIDE 1,3-GALACTOSYLTRANSFERASE"/>
    <property type="match status" value="1"/>
</dbReference>
<keyword evidence="2" id="KW-0328">Glycosyltransferase</keyword>
<evidence type="ECO:0000256" key="1">
    <source>
        <dbReference type="ARBA" id="ARBA00006351"/>
    </source>
</evidence>
<comment type="caution">
    <text evidence="6">The sequence shown here is derived from an EMBL/GenBank/DDBJ whole genome shotgun (WGS) entry which is preliminary data.</text>
</comment>
<evidence type="ECO:0000256" key="3">
    <source>
        <dbReference type="ARBA" id="ARBA00022679"/>
    </source>
</evidence>
<organism evidence="6 7">
    <name type="scientific">Elysia marginata</name>
    <dbReference type="NCBI Taxonomy" id="1093978"/>
    <lineage>
        <taxon>Eukaryota</taxon>
        <taxon>Metazoa</taxon>
        <taxon>Spiralia</taxon>
        <taxon>Lophotrochozoa</taxon>
        <taxon>Mollusca</taxon>
        <taxon>Gastropoda</taxon>
        <taxon>Heterobranchia</taxon>
        <taxon>Euthyneura</taxon>
        <taxon>Panpulmonata</taxon>
        <taxon>Sacoglossa</taxon>
        <taxon>Placobranchoidea</taxon>
        <taxon>Plakobranchidae</taxon>
        <taxon>Elysia</taxon>
    </lineage>
</organism>
<proteinExistence type="inferred from homology"/>
<reference evidence="6 7" key="1">
    <citation type="journal article" date="2021" name="Elife">
        <title>Chloroplast acquisition without the gene transfer in kleptoplastic sea slugs, Plakobranchus ocellatus.</title>
        <authorList>
            <person name="Maeda T."/>
            <person name="Takahashi S."/>
            <person name="Yoshida T."/>
            <person name="Shimamura S."/>
            <person name="Takaki Y."/>
            <person name="Nagai Y."/>
            <person name="Toyoda A."/>
            <person name="Suzuki Y."/>
            <person name="Arimoto A."/>
            <person name="Ishii H."/>
            <person name="Satoh N."/>
            <person name="Nishiyama T."/>
            <person name="Hasebe M."/>
            <person name="Maruyama T."/>
            <person name="Minagawa J."/>
            <person name="Obokata J."/>
            <person name="Shigenobu S."/>
        </authorList>
    </citation>
    <scope>NUCLEOTIDE SEQUENCE [LARGE SCALE GENOMIC DNA]</scope>
</reference>
<dbReference type="AlphaFoldDB" id="A0AAV4H3A6"/>
<dbReference type="GO" id="GO:0046872">
    <property type="term" value="F:metal ion binding"/>
    <property type="evidence" value="ECO:0007669"/>
    <property type="project" value="UniProtKB-KW"/>
</dbReference>
<gene>
    <name evidence="6" type="ORF">ElyMa_002617300</name>
</gene>
<protein>
    <submittedName>
        <fullName evidence="6">Glycosyltransferase 8 domain-containing protein 1-like</fullName>
    </submittedName>
</protein>
<keyword evidence="3" id="KW-0808">Transferase</keyword>
<dbReference type="SUPFAM" id="SSF53448">
    <property type="entry name" value="Nucleotide-diphospho-sugar transferases"/>
    <property type="match status" value="1"/>
</dbReference>
<dbReference type="Proteomes" id="UP000762676">
    <property type="component" value="Unassembled WGS sequence"/>
</dbReference>
<comment type="similarity">
    <text evidence="1">Belongs to the glycosyltransferase 8 family.</text>
</comment>
<dbReference type="GO" id="GO:0016757">
    <property type="term" value="F:glycosyltransferase activity"/>
    <property type="evidence" value="ECO:0007669"/>
    <property type="project" value="UniProtKB-KW"/>
</dbReference>